<dbReference type="OrthoDB" id="9788659at2"/>
<dbReference type="SUPFAM" id="SSF56112">
    <property type="entry name" value="Protein kinase-like (PK-like)"/>
    <property type="match status" value="1"/>
</dbReference>
<dbReference type="PROSITE" id="PS50011">
    <property type="entry name" value="PROTEIN_KINASE_DOM"/>
    <property type="match status" value="1"/>
</dbReference>
<dbReference type="eggNOG" id="COG0515">
    <property type="taxonomic scope" value="Bacteria"/>
</dbReference>
<dbReference type="KEGG" id="mmo:MMOB5060"/>
<feature type="domain" description="Protein kinase" evidence="1">
    <location>
        <begin position="134"/>
        <end position="386"/>
    </location>
</feature>
<dbReference type="InterPro" id="IPR011009">
    <property type="entry name" value="Kinase-like_dom_sf"/>
</dbReference>
<dbReference type="InterPro" id="IPR000719">
    <property type="entry name" value="Prot_kinase_dom"/>
</dbReference>
<keyword evidence="2" id="KW-0808">Transferase</keyword>
<evidence type="ECO:0000259" key="1">
    <source>
        <dbReference type="PROSITE" id="PS50011"/>
    </source>
</evidence>
<gene>
    <name evidence="2" type="primary">sps1</name>
    <name evidence="2" type="ordered locus">MMOB5060</name>
</gene>
<dbReference type="GO" id="GO:0005524">
    <property type="term" value="F:ATP binding"/>
    <property type="evidence" value="ECO:0007669"/>
    <property type="project" value="InterPro"/>
</dbReference>
<dbReference type="SMART" id="SM00220">
    <property type="entry name" value="S_TKc"/>
    <property type="match status" value="1"/>
</dbReference>
<dbReference type="PANTHER" id="PTHR44167">
    <property type="entry name" value="OVARIAN-SPECIFIC SERINE/THREONINE-PROTEIN KINASE LOK-RELATED"/>
    <property type="match status" value="1"/>
</dbReference>
<dbReference type="RefSeq" id="WP_011265026.1">
    <property type="nucleotide sequence ID" value="NC_006908.1"/>
</dbReference>
<dbReference type="PANTHER" id="PTHR44167:SF24">
    <property type="entry name" value="SERINE_THREONINE-PROTEIN KINASE CHK2"/>
    <property type="match status" value="1"/>
</dbReference>
<dbReference type="HOGENOM" id="CLU_042023_0_0_14"/>
<dbReference type="PROSITE" id="PS00109">
    <property type="entry name" value="PROTEIN_KINASE_TYR"/>
    <property type="match status" value="1"/>
</dbReference>
<dbReference type="GO" id="GO:0004672">
    <property type="term" value="F:protein kinase activity"/>
    <property type="evidence" value="ECO:0007669"/>
    <property type="project" value="InterPro"/>
</dbReference>
<dbReference type="STRING" id="267748.MMOB5060"/>
<keyword evidence="2" id="KW-0418">Kinase</keyword>
<proteinExistence type="predicted"/>
<evidence type="ECO:0000313" key="3">
    <source>
        <dbReference type="Proteomes" id="UP000009072"/>
    </source>
</evidence>
<dbReference type="InterPro" id="IPR008266">
    <property type="entry name" value="Tyr_kinase_AS"/>
</dbReference>
<keyword evidence="3" id="KW-1185">Reference proteome</keyword>
<organism evidence="2 3">
    <name type="scientific">Mycoplasma mobile (strain ATCC 43663 / 163K / NCTC 11711)</name>
    <name type="common">Mesomycoplasma mobile</name>
    <dbReference type="NCBI Taxonomy" id="267748"/>
    <lineage>
        <taxon>Bacteria</taxon>
        <taxon>Bacillati</taxon>
        <taxon>Mycoplasmatota</taxon>
        <taxon>Mycoplasmoidales</taxon>
        <taxon>Metamycoplasmataceae</taxon>
        <taxon>Mesomycoplasma</taxon>
    </lineage>
</organism>
<dbReference type="EMBL" id="AE017308">
    <property type="protein sequence ID" value="AAT27992.1"/>
    <property type="molecule type" value="Genomic_DNA"/>
</dbReference>
<dbReference type="Gene3D" id="1.10.510.10">
    <property type="entry name" value="Transferase(Phosphotransferase) domain 1"/>
    <property type="match status" value="1"/>
</dbReference>
<sequence>MIKKISNDATYEISSIFCGDKNEFFEYKTLSKLFEFFNHYFNMNDSINFYTAISRKNYVNDKLKWLIEKDKINEFFDVILSVEYIQKEEKAFEISDTEAFEKSKKILIKLNNIFKKDFYLIVKKNNKFYLEHKNDELVTLGSGGFAEIFKVNSSGRILKKLKKEFWLDNKIVSRFKREFEIMKDIQNIDGIIKVFDFSSSDNSYTMEFGGITLYEHVENNNFSEEIKLKYVEKILNIVSEVHKRKYIHRDLSPSNIFINNENIKIADFGLGKNIDLLKNHSHKTNSTKDLGQMYYCAPEQLKSLGDGTAKSDVFSLGKIINFIFNKSPQENEHILKNLVEKSTINEPDKRFSDSTAMLYSFKDSQDLSKYKKIKEIALEKIKNSEFDDNVKFFIDFLSTEEISKYLLNKEYLIDIKLVNSSLLKFMNLSENNALKIIKGVEMKYKKLCEIVSKRDNVKIFDLYDNFALFSYIILSEKEGLFPLEVREYAANILKYVAFDVWRYKAQNFIEELKFNDIDETTKNLLN</sequence>
<dbReference type="EC" id="2.7.1.-" evidence="2"/>
<protein>
    <submittedName>
        <fullName evidence="2">Serine/threonine kinase</fullName>
        <ecNumber evidence="2">2.7.1.-</ecNumber>
    </submittedName>
</protein>
<dbReference type="AlphaFoldDB" id="Q6KHD8"/>
<dbReference type="Proteomes" id="UP000009072">
    <property type="component" value="Chromosome"/>
</dbReference>
<accession>Q6KHD8</accession>
<name>Q6KHD8_MYCM1</name>
<reference evidence="2 3" key="1">
    <citation type="journal article" date="2004" name="Genome Res.">
        <title>The complete genome and proteome of Mycoplasma mobile.</title>
        <authorList>
            <person name="Jaffe J.D."/>
            <person name="Stange-Thomann N."/>
            <person name="Smith C."/>
            <person name="DeCaprio D."/>
            <person name="Fisher S."/>
            <person name="Butler J."/>
            <person name="Calvo S."/>
            <person name="Elkins T."/>
            <person name="FitzGerald M.G."/>
            <person name="Hafez N."/>
            <person name="Kodira C.D."/>
            <person name="Major J."/>
            <person name="Wang S."/>
            <person name="Wilkinson J."/>
            <person name="Nicol R."/>
            <person name="Nusbaum C."/>
            <person name="Birren B."/>
            <person name="Berg H.C."/>
            <person name="Church G.M."/>
        </authorList>
    </citation>
    <scope>NUCLEOTIDE SEQUENCE [LARGE SCALE GENOMIC DNA]</scope>
    <source>
        <strain evidence="3">ATCC 43663 / 163K / NCTC 11711</strain>
    </source>
</reference>
<evidence type="ECO:0000313" key="2">
    <source>
        <dbReference type="EMBL" id="AAT27992.1"/>
    </source>
</evidence>
<dbReference type="Pfam" id="PF00069">
    <property type="entry name" value="Pkinase"/>
    <property type="match status" value="1"/>
</dbReference>